<protein>
    <recommendedName>
        <fullName evidence="1">Methyltransferase domain-containing protein</fullName>
    </recommendedName>
</protein>
<dbReference type="Pfam" id="PF13649">
    <property type="entry name" value="Methyltransf_25"/>
    <property type="match status" value="1"/>
</dbReference>
<evidence type="ECO:0000313" key="3">
    <source>
        <dbReference type="Proteomes" id="UP000636010"/>
    </source>
</evidence>
<evidence type="ECO:0000259" key="1">
    <source>
        <dbReference type="Pfam" id="PF13649"/>
    </source>
</evidence>
<feature type="domain" description="Methyltransferase" evidence="1">
    <location>
        <begin position="40"/>
        <end position="130"/>
    </location>
</feature>
<proteinExistence type="predicted"/>
<dbReference type="InterPro" id="IPR041698">
    <property type="entry name" value="Methyltransf_25"/>
</dbReference>
<name>A0ABQ1MCU9_9BACT</name>
<dbReference type="InterPro" id="IPR029063">
    <property type="entry name" value="SAM-dependent_MTases_sf"/>
</dbReference>
<accession>A0ABQ1MCU9</accession>
<dbReference type="Proteomes" id="UP000636010">
    <property type="component" value="Unassembled WGS sequence"/>
</dbReference>
<organism evidence="2 3">
    <name type="scientific">Marivirga lumbricoides</name>
    <dbReference type="NCBI Taxonomy" id="1046115"/>
    <lineage>
        <taxon>Bacteria</taxon>
        <taxon>Pseudomonadati</taxon>
        <taxon>Bacteroidota</taxon>
        <taxon>Cytophagia</taxon>
        <taxon>Cytophagales</taxon>
        <taxon>Marivirgaceae</taxon>
        <taxon>Marivirga</taxon>
    </lineage>
</organism>
<dbReference type="SUPFAM" id="SSF53335">
    <property type="entry name" value="S-adenosyl-L-methionine-dependent methyltransferases"/>
    <property type="match status" value="1"/>
</dbReference>
<keyword evidence="3" id="KW-1185">Reference proteome</keyword>
<dbReference type="EMBL" id="BMEC01000007">
    <property type="protein sequence ID" value="GGC38435.1"/>
    <property type="molecule type" value="Genomic_DNA"/>
</dbReference>
<dbReference type="RefSeq" id="WP_188463856.1">
    <property type="nucleotide sequence ID" value="NZ_BAABHU010000007.1"/>
</dbReference>
<reference evidence="3" key="1">
    <citation type="journal article" date="2019" name="Int. J. Syst. Evol. Microbiol.">
        <title>The Global Catalogue of Microorganisms (GCM) 10K type strain sequencing project: providing services to taxonomists for standard genome sequencing and annotation.</title>
        <authorList>
            <consortium name="The Broad Institute Genomics Platform"/>
            <consortium name="The Broad Institute Genome Sequencing Center for Infectious Disease"/>
            <person name="Wu L."/>
            <person name="Ma J."/>
        </authorList>
    </citation>
    <scope>NUCLEOTIDE SEQUENCE [LARGE SCALE GENOMIC DNA]</scope>
    <source>
        <strain evidence="3">CGMCC 1.10832</strain>
    </source>
</reference>
<evidence type="ECO:0000313" key="2">
    <source>
        <dbReference type="EMBL" id="GGC38435.1"/>
    </source>
</evidence>
<gene>
    <name evidence="2" type="ORF">GCM10011506_24870</name>
</gene>
<dbReference type="Gene3D" id="3.40.50.150">
    <property type="entry name" value="Vaccinia Virus protein VP39"/>
    <property type="match status" value="1"/>
</dbReference>
<comment type="caution">
    <text evidence="2">The sequence shown here is derived from an EMBL/GenBank/DDBJ whole genome shotgun (WGS) entry which is preliminary data.</text>
</comment>
<sequence length="201" mass="23343">MSDFDRVAGYYDALKKLVFQGTLDKASHYFISQIPKNSSVLIVGGGSGKLLNYLHESHQVVYLEASEKMTLLAKSRNFKAEVNFITTTIESFESSDLFDVVITPFVLDCFPEEQLDKVFYKLFKLLKKDGLWLHADFYPQNYLQRKLTSLMYLFFRVNAKIEGKKAPDFGRYFQYSTFVEEKKGLFLNAMVHSYIYRKIAP</sequence>